<dbReference type="InParanoid" id="A0A2J7PB62"/>
<comment type="caution">
    <text evidence="1">The sequence shown here is derived from an EMBL/GenBank/DDBJ whole genome shotgun (WGS) entry which is preliminary data.</text>
</comment>
<reference evidence="1 2" key="1">
    <citation type="submission" date="2017-12" db="EMBL/GenBank/DDBJ databases">
        <title>Hemimetabolous genomes reveal molecular basis of termite eusociality.</title>
        <authorList>
            <person name="Harrison M.C."/>
            <person name="Jongepier E."/>
            <person name="Robertson H.M."/>
            <person name="Arning N."/>
            <person name="Bitard-Feildel T."/>
            <person name="Chao H."/>
            <person name="Childers C.P."/>
            <person name="Dinh H."/>
            <person name="Doddapaneni H."/>
            <person name="Dugan S."/>
            <person name="Gowin J."/>
            <person name="Greiner C."/>
            <person name="Han Y."/>
            <person name="Hu H."/>
            <person name="Hughes D.S.T."/>
            <person name="Huylmans A.-K."/>
            <person name="Kemena C."/>
            <person name="Kremer L.P.M."/>
            <person name="Lee S.L."/>
            <person name="Lopez-Ezquerra A."/>
            <person name="Mallet L."/>
            <person name="Monroy-Kuhn J.M."/>
            <person name="Moser A."/>
            <person name="Murali S.C."/>
            <person name="Muzny D.M."/>
            <person name="Otani S."/>
            <person name="Piulachs M.-D."/>
            <person name="Poelchau M."/>
            <person name="Qu J."/>
            <person name="Schaub F."/>
            <person name="Wada-Katsumata A."/>
            <person name="Worley K.C."/>
            <person name="Xie Q."/>
            <person name="Ylla G."/>
            <person name="Poulsen M."/>
            <person name="Gibbs R.A."/>
            <person name="Schal C."/>
            <person name="Richards S."/>
            <person name="Belles X."/>
            <person name="Korb J."/>
            <person name="Bornberg-Bauer E."/>
        </authorList>
    </citation>
    <scope>NUCLEOTIDE SEQUENCE [LARGE SCALE GENOMIC DNA]</scope>
    <source>
        <tissue evidence="1">Whole body</tissue>
    </source>
</reference>
<dbReference type="OrthoDB" id="10017160at2759"/>
<dbReference type="Proteomes" id="UP000235965">
    <property type="component" value="Unassembled WGS sequence"/>
</dbReference>
<dbReference type="AlphaFoldDB" id="A0A2J7PB62"/>
<sequence length="154" mass="17769">MAVPLSVCTKEEQCSVIRFLWSEGVLGAAIHQRLSAQYGNSVLRQWSVYEWIEKFENGRTSVTHEEGAGRPSTATNEDNIERARDMVLTIDEVANHLKISHGSAYEIIHNRLGFHKVCARWVPKQLTVLHKQTHLDICQQHLEHYGLLRQNHYR</sequence>
<dbReference type="PANTHER" id="PTHR46060">
    <property type="entry name" value="MARINER MOS1 TRANSPOSASE-LIKE PROTEIN"/>
    <property type="match status" value="1"/>
</dbReference>
<gene>
    <name evidence="1" type="ORF">B7P43_G18274</name>
</gene>
<organism evidence="1 2">
    <name type="scientific">Cryptotermes secundus</name>
    <dbReference type="NCBI Taxonomy" id="105785"/>
    <lineage>
        <taxon>Eukaryota</taxon>
        <taxon>Metazoa</taxon>
        <taxon>Ecdysozoa</taxon>
        <taxon>Arthropoda</taxon>
        <taxon>Hexapoda</taxon>
        <taxon>Insecta</taxon>
        <taxon>Pterygota</taxon>
        <taxon>Neoptera</taxon>
        <taxon>Polyneoptera</taxon>
        <taxon>Dictyoptera</taxon>
        <taxon>Blattodea</taxon>
        <taxon>Blattoidea</taxon>
        <taxon>Termitoidae</taxon>
        <taxon>Kalotermitidae</taxon>
        <taxon>Cryptotermitinae</taxon>
        <taxon>Cryptotermes</taxon>
    </lineage>
</organism>
<evidence type="ECO:0000313" key="1">
    <source>
        <dbReference type="EMBL" id="PNF13580.1"/>
    </source>
</evidence>
<proteinExistence type="predicted"/>
<accession>A0A2J7PB62</accession>
<dbReference type="EMBL" id="NEVH01027355">
    <property type="protein sequence ID" value="PNF13580.1"/>
    <property type="molecule type" value="Genomic_DNA"/>
</dbReference>
<dbReference type="STRING" id="105785.A0A2J7PB62"/>
<dbReference type="PANTHER" id="PTHR46060:SF1">
    <property type="entry name" value="MARINER MOS1 TRANSPOSASE-LIKE PROTEIN"/>
    <property type="match status" value="1"/>
</dbReference>
<protein>
    <recommendedName>
        <fullName evidence="3">Mos1 transposase HTH domain-containing protein</fullName>
    </recommendedName>
</protein>
<evidence type="ECO:0008006" key="3">
    <source>
        <dbReference type="Google" id="ProtNLM"/>
    </source>
</evidence>
<evidence type="ECO:0000313" key="2">
    <source>
        <dbReference type="Proteomes" id="UP000235965"/>
    </source>
</evidence>
<dbReference type="InterPro" id="IPR052709">
    <property type="entry name" value="Transposase-MT_Hybrid"/>
</dbReference>
<keyword evidence="2" id="KW-1185">Reference proteome</keyword>
<name>A0A2J7PB62_9NEOP</name>